<dbReference type="Proteomes" id="UP000560658">
    <property type="component" value="Unassembled WGS sequence"/>
</dbReference>
<dbReference type="EMBL" id="JACIER010000003">
    <property type="protein sequence ID" value="MBB4043368.1"/>
    <property type="molecule type" value="Genomic_DNA"/>
</dbReference>
<feature type="signal peptide" evidence="1">
    <location>
        <begin position="1"/>
        <end position="20"/>
    </location>
</feature>
<gene>
    <name evidence="2" type="ORF">GGR06_001135</name>
</gene>
<proteinExistence type="predicted"/>
<comment type="caution">
    <text evidence="2">The sequence shown here is derived from an EMBL/GenBank/DDBJ whole genome shotgun (WGS) entry which is preliminary data.</text>
</comment>
<keyword evidence="3" id="KW-1185">Reference proteome</keyword>
<dbReference type="GeneID" id="93525976"/>
<dbReference type="AlphaFoldDB" id="A0A840CZ25"/>
<organism evidence="2 3">
    <name type="scientific">Bacteroides reticulotermitis</name>
    <dbReference type="NCBI Taxonomy" id="1133319"/>
    <lineage>
        <taxon>Bacteria</taxon>
        <taxon>Pseudomonadati</taxon>
        <taxon>Bacteroidota</taxon>
        <taxon>Bacteroidia</taxon>
        <taxon>Bacteroidales</taxon>
        <taxon>Bacteroidaceae</taxon>
        <taxon>Bacteroides</taxon>
    </lineage>
</organism>
<evidence type="ECO:0000313" key="2">
    <source>
        <dbReference type="EMBL" id="MBB4043368.1"/>
    </source>
</evidence>
<protein>
    <submittedName>
        <fullName evidence="2">Uncharacterized protein</fullName>
    </submittedName>
</protein>
<evidence type="ECO:0000313" key="3">
    <source>
        <dbReference type="Proteomes" id="UP000560658"/>
    </source>
</evidence>
<keyword evidence="1" id="KW-0732">Signal</keyword>
<reference evidence="2" key="1">
    <citation type="submission" date="2020-08" db="EMBL/GenBank/DDBJ databases">
        <title>Genomic Encyclopedia of Type Strains, Phase IV (KMG-IV): sequencing the most valuable type-strain genomes for metagenomic binning, comparative biology and taxonomic classification.</title>
        <authorList>
            <person name="Goeker M."/>
        </authorList>
    </citation>
    <scope>NUCLEOTIDE SEQUENCE [LARGE SCALE GENOMIC DNA]</scope>
    <source>
        <strain evidence="2">DSM 105720</strain>
    </source>
</reference>
<evidence type="ECO:0000256" key="1">
    <source>
        <dbReference type="SAM" id="SignalP"/>
    </source>
</evidence>
<feature type="chain" id="PRO_5032903788" evidence="1">
    <location>
        <begin position="21"/>
        <end position="43"/>
    </location>
</feature>
<name>A0A840CZ25_9BACE</name>
<sequence>MKKLSLIVMFCHLLSCPAFTQSPSKEFRSGLSSIICRIHSARQ</sequence>
<dbReference type="RefSeq" id="WP_262887391.1">
    <property type="nucleotide sequence ID" value="NZ_JACIER010000003.1"/>
</dbReference>
<accession>A0A840CZ25</accession>